<evidence type="ECO:0000259" key="2">
    <source>
        <dbReference type="Pfam" id="PF14368"/>
    </source>
</evidence>
<dbReference type="SUPFAM" id="SSF47699">
    <property type="entry name" value="Bifunctional inhibitor/lipid-transfer protein/seed storage 2S albumin"/>
    <property type="match status" value="1"/>
</dbReference>
<feature type="signal peptide" evidence="1">
    <location>
        <begin position="1"/>
        <end position="21"/>
    </location>
</feature>
<dbReference type="EMBL" id="LR746264">
    <property type="protein sequence ID" value="CAA7388750.1"/>
    <property type="molecule type" value="Genomic_DNA"/>
</dbReference>
<feature type="chain" id="PRO_5029494645" description="Bifunctional inhibitor/plant lipid transfer protein/seed storage helical domain-containing protein" evidence="1">
    <location>
        <begin position="22"/>
        <end position="116"/>
    </location>
</feature>
<protein>
    <recommendedName>
        <fullName evidence="2">Bifunctional inhibitor/plant lipid transfer protein/seed storage helical domain-containing protein</fullName>
    </recommendedName>
</protein>
<keyword evidence="1" id="KW-0732">Signal</keyword>
<dbReference type="OrthoDB" id="649950at2759"/>
<evidence type="ECO:0000256" key="1">
    <source>
        <dbReference type="SAM" id="SignalP"/>
    </source>
</evidence>
<reference evidence="3" key="1">
    <citation type="submission" date="2020-02" db="EMBL/GenBank/DDBJ databases">
        <authorList>
            <person name="Scholz U."/>
            <person name="Mascher M."/>
            <person name="Fiebig A."/>
        </authorList>
    </citation>
    <scope>NUCLEOTIDE SEQUENCE</scope>
</reference>
<proteinExistence type="predicted"/>
<name>A0A7I8JY32_SPIIN</name>
<dbReference type="AlphaFoldDB" id="A0A7I8JY32"/>
<dbReference type="PANTHER" id="PTHR33286:SF1">
    <property type="entry name" value="OS01G0800600 PROTEIN"/>
    <property type="match status" value="1"/>
</dbReference>
<evidence type="ECO:0000313" key="4">
    <source>
        <dbReference type="Proteomes" id="UP000663760"/>
    </source>
</evidence>
<dbReference type="PANTHER" id="PTHR33286">
    <property type="entry name" value="BIFUNCTIONAL INHIBITOR/LIPID-TRANSFER PROTEIN/SEED STORAGE 2S ALBUMIN SUPERFAMILY PROTEIN"/>
    <property type="match status" value="1"/>
</dbReference>
<sequence length="116" mass="12390">MGKGMWMWLLLVVVLLLAGGAERVGAYSDCEEDDIYGLQGHCGEAVRAGVPPAEPSSDCCYFVEQRTSLPCVCKNLVGEGVEKRLSMNKLARVAALCGVPLKPGTKCGSYKVPARL</sequence>
<feature type="domain" description="Bifunctional inhibitor/plant lipid transfer protein/seed storage helical" evidence="2">
    <location>
        <begin position="22"/>
        <end position="107"/>
    </location>
</feature>
<evidence type="ECO:0000313" key="3">
    <source>
        <dbReference type="EMBL" id="CAA7388750.1"/>
    </source>
</evidence>
<gene>
    <name evidence="3" type="ORF">SI8410_01000925</name>
</gene>
<organism evidence="3 4">
    <name type="scientific">Spirodela intermedia</name>
    <name type="common">Intermediate duckweed</name>
    <dbReference type="NCBI Taxonomy" id="51605"/>
    <lineage>
        <taxon>Eukaryota</taxon>
        <taxon>Viridiplantae</taxon>
        <taxon>Streptophyta</taxon>
        <taxon>Embryophyta</taxon>
        <taxon>Tracheophyta</taxon>
        <taxon>Spermatophyta</taxon>
        <taxon>Magnoliopsida</taxon>
        <taxon>Liliopsida</taxon>
        <taxon>Araceae</taxon>
        <taxon>Lemnoideae</taxon>
        <taxon>Spirodela</taxon>
    </lineage>
</organism>
<keyword evidence="4" id="KW-1185">Reference proteome</keyword>
<accession>A0A7I8JY32</accession>
<dbReference type="Gene3D" id="1.10.110.10">
    <property type="entry name" value="Plant lipid-transfer and hydrophobic proteins"/>
    <property type="match status" value="1"/>
</dbReference>
<dbReference type="InterPro" id="IPR036312">
    <property type="entry name" value="Bifun_inhib/LTP/seed_sf"/>
</dbReference>
<dbReference type="InterPro" id="IPR016140">
    <property type="entry name" value="Bifunc_inhib/LTP/seed_store"/>
</dbReference>
<dbReference type="Proteomes" id="UP000663760">
    <property type="component" value="Chromosome 1"/>
</dbReference>
<dbReference type="Pfam" id="PF14368">
    <property type="entry name" value="LTP_2"/>
    <property type="match status" value="1"/>
</dbReference>